<evidence type="ECO:0000313" key="2">
    <source>
        <dbReference type="Proteomes" id="UP000309997"/>
    </source>
</evidence>
<sequence>MVGNFPLDRVSSFPRDLIPGEQVEQECERNAQENLPLSVEDYRIEGTFMESSQLPFLIEQMCFTQFKELSSEVELWDFHSSSITQLASECVWHKEIVPDSASAEAKQICKLQCVLDRWKPSQSPRLQGRR</sequence>
<dbReference type="Proteomes" id="UP000309997">
    <property type="component" value="Unassembled WGS sequence"/>
</dbReference>
<evidence type="ECO:0000313" key="1">
    <source>
        <dbReference type="EMBL" id="KAL3564618.1"/>
    </source>
</evidence>
<reference evidence="1 2" key="1">
    <citation type="journal article" date="2024" name="Plant Biotechnol. J.">
        <title>Genome and CRISPR/Cas9 system of a widespread forest tree (Populus alba) in the world.</title>
        <authorList>
            <person name="Liu Y.J."/>
            <person name="Jiang P.F."/>
            <person name="Han X.M."/>
            <person name="Li X.Y."/>
            <person name="Wang H.M."/>
            <person name="Wang Y.J."/>
            <person name="Wang X.X."/>
            <person name="Zeng Q.Y."/>
        </authorList>
    </citation>
    <scope>NUCLEOTIDE SEQUENCE [LARGE SCALE GENOMIC DNA]</scope>
    <source>
        <strain evidence="2">cv. PAL-ZL1</strain>
    </source>
</reference>
<gene>
    <name evidence="1" type="ORF">D5086_032664</name>
</gene>
<accession>A0ACC4AFL5</accession>
<protein>
    <submittedName>
        <fullName evidence="1">Uncharacterized protein</fullName>
    </submittedName>
</protein>
<proteinExistence type="predicted"/>
<name>A0ACC4AFL5_POPAL</name>
<dbReference type="EMBL" id="RCHU02000019">
    <property type="protein sequence ID" value="KAL3564618.1"/>
    <property type="molecule type" value="Genomic_DNA"/>
</dbReference>
<keyword evidence="2" id="KW-1185">Reference proteome</keyword>
<comment type="caution">
    <text evidence="1">The sequence shown here is derived from an EMBL/GenBank/DDBJ whole genome shotgun (WGS) entry which is preliminary data.</text>
</comment>
<organism evidence="1 2">
    <name type="scientific">Populus alba</name>
    <name type="common">White poplar</name>
    <dbReference type="NCBI Taxonomy" id="43335"/>
    <lineage>
        <taxon>Eukaryota</taxon>
        <taxon>Viridiplantae</taxon>
        <taxon>Streptophyta</taxon>
        <taxon>Embryophyta</taxon>
        <taxon>Tracheophyta</taxon>
        <taxon>Spermatophyta</taxon>
        <taxon>Magnoliopsida</taxon>
        <taxon>eudicotyledons</taxon>
        <taxon>Gunneridae</taxon>
        <taxon>Pentapetalae</taxon>
        <taxon>rosids</taxon>
        <taxon>fabids</taxon>
        <taxon>Malpighiales</taxon>
        <taxon>Salicaceae</taxon>
        <taxon>Saliceae</taxon>
        <taxon>Populus</taxon>
    </lineage>
</organism>